<gene>
    <name evidence="1" type="ORF">UFOVP185_9</name>
</gene>
<accession>A0A6J7WJQ6</accession>
<name>A0A6J7WJQ6_9CAUD</name>
<proteinExistence type="predicted"/>
<evidence type="ECO:0000313" key="1">
    <source>
        <dbReference type="EMBL" id="CAB5214070.1"/>
    </source>
</evidence>
<reference evidence="1" key="1">
    <citation type="submission" date="2020-05" db="EMBL/GenBank/DDBJ databases">
        <authorList>
            <person name="Chiriac C."/>
            <person name="Salcher M."/>
            <person name="Ghai R."/>
            <person name="Kavagutti S V."/>
        </authorList>
    </citation>
    <scope>NUCLEOTIDE SEQUENCE</scope>
</reference>
<protein>
    <submittedName>
        <fullName evidence="1">Uncharacterized protein</fullName>
    </submittedName>
</protein>
<sequence length="88" mass="10579">MNEDDEFDIAQFDVPKDYFKYSKEQKQQLCNKIVDTLLTIFDRDLDPTINRITFLDEVLQKTLEENERYEMYEVCSVISDCLQQLKLD</sequence>
<organism evidence="1">
    <name type="scientific">uncultured Caudovirales phage</name>
    <dbReference type="NCBI Taxonomy" id="2100421"/>
    <lineage>
        <taxon>Viruses</taxon>
        <taxon>Duplodnaviria</taxon>
        <taxon>Heunggongvirae</taxon>
        <taxon>Uroviricota</taxon>
        <taxon>Caudoviricetes</taxon>
        <taxon>Peduoviridae</taxon>
        <taxon>Maltschvirus</taxon>
        <taxon>Maltschvirus maltsch</taxon>
    </lineage>
</organism>
<dbReference type="EMBL" id="LR798242">
    <property type="protein sequence ID" value="CAB5214070.1"/>
    <property type="molecule type" value="Genomic_DNA"/>
</dbReference>